<dbReference type="InParanoid" id="L5KX30"/>
<organism evidence="1 2">
    <name type="scientific">Pteropus alecto</name>
    <name type="common">Black flying fox</name>
    <dbReference type="NCBI Taxonomy" id="9402"/>
    <lineage>
        <taxon>Eukaryota</taxon>
        <taxon>Metazoa</taxon>
        <taxon>Chordata</taxon>
        <taxon>Craniata</taxon>
        <taxon>Vertebrata</taxon>
        <taxon>Euteleostomi</taxon>
        <taxon>Mammalia</taxon>
        <taxon>Eutheria</taxon>
        <taxon>Laurasiatheria</taxon>
        <taxon>Chiroptera</taxon>
        <taxon>Yinpterochiroptera</taxon>
        <taxon>Pteropodoidea</taxon>
        <taxon>Pteropodidae</taxon>
        <taxon>Pteropodinae</taxon>
        <taxon>Pteropus</taxon>
    </lineage>
</organism>
<evidence type="ECO:0000313" key="2">
    <source>
        <dbReference type="Proteomes" id="UP000010552"/>
    </source>
</evidence>
<sequence>MCAPQSSVQGVGELQQYPPKKCGAEADCLTGSAGAAQPCDVHDKLSGVGTGDVDGQAVAPLPSVPGPWRKYLSPKEPQFLNGCTSNVLKPDLASSFTALVIFPLHNCSVVPSLHTISNWH</sequence>
<accession>L5KX30</accession>
<dbReference type="AlphaFoldDB" id="L5KX30"/>
<reference evidence="2" key="1">
    <citation type="journal article" date="2013" name="Science">
        <title>Comparative analysis of bat genomes provides insight into the evolution of flight and immunity.</title>
        <authorList>
            <person name="Zhang G."/>
            <person name="Cowled C."/>
            <person name="Shi Z."/>
            <person name="Huang Z."/>
            <person name="Bishop-Lilly K.A."/>
            <person name="Fang X."/>
            <person name="Wynne J.W."/>
            <person name="Xiong Z."/>
            <person name="Baker M.L."/>
            <person name="Zhao W."/>
            <person name="Tachedjian M."/>
            <person name="Zhu Y."/>
            <person name="Zhou P."/>
            <person name="Jiang X."/>
            <person name="Ng J."/>
            <person name="Yang L."/>
            <person name="Wu L."/>
            <person name="Xiao J."/>
            <person name="Feng Y."/>
            <person name="Chen Y."/>
            <person name="Sun X."/>
            <person name="Zhang Y."/>
            <person name="Marsh G.A."/>
            <person name="Crameri G."/>
            <person name="Broder C.C."/>
            <person name="Frey K.G."/>
            <person name="Wang L.F."/>
            <person name="Wang J."/>
        </authorList>
    </citation>
    <scope>NUCLEOTIDE SEQUENCE [LARGE SCALE GENOMIC DNA]</scope>
</reference>
<dbReference type="EMBL" id="KB030531">
    <property type="protein sequence ID" value="ELK15755.1"/>
    <property type="molecule type" value="Genomic_DNA"/>
</dbReference>
<gene>
    <name evidence="1" type="ORF">PAL_GLEAN10008627</name>
</gene>
<dbReference type="Proteomes" id="UP000010552">
    <property type="component" value="Unassembled WGS sequence"/>
</dbReference>
<keyword evidence="2" id="KW-1185">Reference proteome</keyword>
<protein>
    <submittedName>
        <fullName evidence="1">Uncharacterized protein</fullName>
    </submittedName>
</protein>
<proteinExistence type="predicted"/>
<name>L5KX30_PTEAL</name>
<evidence type="ECO:0000313" key="1">
    <source>
        <dbReference type="EMBL" id="ELK15755.1"/>
    </source>
</evidence>